<feature type="transmembrane region" description="Helical" evidence="8">
    <location>
        <begin position="418"/>
        <end position="438"/>
    </location>
</feature>
<feature type="transmembrane region" description="Helical" evidence="8">
    <location>
        <begin position="179"/>
        <end position="197"/>
    </location>
</feature>
<evidence type="ECO:0000256" key="6">
    <source>
        <dbReference type="ARBA" id="ARBA00023136"/>
    </source>
</evidence>
<feature type="transmembrane region" description="Helical" evidence="8">
    <location>
        <begin position="37"/>
        <end position="55"/>
    </location>
</feature>
<dbReference type="AlphaFoldDB" id="A0A1U7IL07"/>
<evidence type="ECO:0000313" key="10">
    <source>
        <dbReference type="Proteomes" id="UP000185860"/>
    </source>
</evidence>
<organism evidence="9 10">
    <name type="scientific">[Phormidium ambiguum] IAM M-71</name>
    <dbReference type="NCBI Taxonomy" id="454136"/>
    <lineage>
        <taxon>Bacteria</taxon>
        <taxon>Bacillati</taxon>
        <taxon>Cyanobacteriota</taxon>
        <taxon>Cyanophyceae</taxon>
        <taxon>Oscillatoriophycideae</taxon>
        <taxon>Aerosakkonematales</taxon>
        <taxon>Aerosakkonemataceae</taxon>
        <taxon>Floridanema</taxon>
    </lineage>
</organism>
<evidence type="ECO:0000256" key="3">
    <source>
        <dbReference type="ARBA" id="ARBA00022679"/>
    </source>
</evidence>
<comment type="subcellular location">
    <subcellularLocation>
        <location evidence="1">Cell membrane</location>
        <topology evidence="1">Multi-pass membrane protein</topology>
    </subcellularLocation>
</comment>
<dbReference type="STRING" id="454136.NIES2119_12250"/>
<keyword evidence="6 8" id="KW-0472">Membrane</keyword>
<keyword evidence="5 8" id="KW-1133">Transmembrane helix</keyword>
<dbReference type="GO" id="GO:0005886">
    <property type="term" value="C:plasma membrane"/>
    <property type="evidence" value="ECO:0007669"/>
    <property type="project" value="UniProtKB-SubCell"/>
</dbReference>
<protein>
    <recommendedName>
        <fullName evidence="11">Glycosyltransferase RgtA/B/C/D-like domain-containing protein</fullName>
    </recommendedName>
</protein>
<feature type="transmembrane region" description="Helical" evidence="8">
    <location>
        <begin position="260"/>
        <end position="278"/>
    </location>
</feature>
<evidence type="ECO:0000256" key="7">
    <source>
        <dbReference type="ARBA" id="ARBA00024033"/>
    </source>
</evidence>
<feature type="transmembrane region" description="Helical" evidence="8">
    <location>
        <begin position="209"/>
        <end position="226"/>
    </location>
</feature>
<dbReference type="EMBL" id="MRCE01000010">
    <property type="protein sequence ID" value="OKH37907.1"/>
    <property type="molecule type" value="Genomic_DNA"/>
</dbReference>
<evidence type="ECO:0000256" key="4">
    <source>
        <dbReference type="ARBA" id="ARBA00022692"/>
    </source>
</evidence>
<feature type="transmembrane region" description="Helical" evidence="8">
    <location>
        <begin position="232"/>
        <end position="253"/>
    </location>
</feature>
<dbReference type="Proteomes" id="UP000185860">
    <property type="component" value="Unassembled WGS sequence"/>
</dbReference>
<feature type="transmembrane region" description="Helical" evidence="8">
    <location>
        <begin position="123"/>
        <end position="141"/>
    </location>
</feature>
<evidence type="ECO:0000256" key="2">
    <source>
        <dbReference type="ARBA" id="ARBA00022475"/>
    </source>
</evidence>
<accession>A0A1U7IL07</accession>
<dbReference type="GO" id="GO:0016758">
    <property type="term" value="F:hexosyltransferase activity"/>
    <property type="evidence" value="ECO:0007669"/>
    <property type="project" value="InterPro"/>
</dbReference>
<evidence type="ECO:0000256" key="1">
    <source>
        <dbReference type="ARBA" id="ARBA00004651"/>
    </source>
</evidence>
<evidence type="ECO:0000256" key="5">
    <source>
        <dbReference type="ARBA" id="ARBA00022989"/>
    </source>
</evidence>
<reference evidence="9 10" key="1">
    <citation type="submission" date="2016-11" db="EMBL/GenBank/DDBJ databases">
        <title>Draft Genome Sequences of Nine Cyanobacterial Strains from Diverse Habitats.</title>
        <authorList>
            <person name="Zhu T."/>
            <person name="Hou S."/>
            <person name="Lu X."/>
            <person name="Hess W.R."/>
        </authorList>
    </citation>
    <scope>NUCLEOTIDE SEQUENCE [LARGE SCALE GENOMIC DNA]</scope>
    <source>
        <strain evidence="9 10">IAM M-71</strain>
    </source>
</reference>
<evidence type="ECO:0000313" key="9">
    <source>
        <dbReference type="EMBL" id="OKH37907.1"/>
    </source>
</evidence>
<name>A0A1U7IL07_9CYAN</name>
<keyword evidence="3" id="KW-0808">Transferase</keyword>
<evidence type="ECO:0008006" key="11">
    <source>
        <dbReference type="Google" id="ProtNLM"/>
    </source>
</evidence>
<keyword evidence="4 8" id="KW-0812">Transmembrane</keyword>
<gene>
    <name evidence="9" type="ORF">NIES2119_12250</name>
</gene>
<comment type="caution">
    <text evidence="9">The sequence shown here is derived from an EMBL/GenBank/DDBJ whole genome shotgun (WGS) entry which is preliminary data.</text>
</comment>
<sequence>MIFLAVVLPVILWQLNIPIIARTYDGKVPGMLDSQPFELFGLFISLVLIFAAWVNVKKLEKKTLRNVIPIILPLLVSLQILFFLLEDSHLQGSDYSLCYEKAAQAIVNGTNPYSVKCFLYPPLQAQTLAFLYWLVKSFLLFSPGNTEKAWDIVFYLYQCGQFIQIILAYYLTYEIAKRIGLRVLPATLIVSALFLFNNPLVRTIKFNQINVWILNCFLLAIIWLPRHPFFSGLAVALGAHIKLYTLSLLLPWTLTKRWRAIVGVIVGFFTILILQSGFGKNFRLWQQFLVYFTERVEKPSNYRNSGIWSFFYNLAKIPERFIGESIFNLVPIIVLLINLLFIAWFILRIINREKAYFQLVKISNSSRAENQIYRDYGHAIDAVALGLLISPSVWEHHYVIAIPIALWAIVTRQWDKPWLVGIGTFLIFCLPTFDVFPLSHHRMVGLLILVYATSPKFVQQYFIHAETKKHSSISNSIEA</sequence>
<dbReference type="InterPro" id="IPR018584">
    <property type="entry name" value="GT87"/>
</dbReference>
<feature type="transmembrane region" description="Helical" evidence="8">
    <location>
        <begin position="153"/>
        <end position="173"/>
    </location>
</feature>
<comment type="similarity">
    <text evidence="7">Belongs to the glycosyltransferase 87 family.</text>
</comment>
<evidence type="ECO:0000256" key="8">
    <source>
        <dbReference type="SAM" id="Phobius"/>
    </source>
</evidence>
<feature type="transmembrane region" description="Helical" evidence="8">
    <location>
        <begin position="326"/>
        <end position="347"/>
    </location>
</feature>
<proteinExistence type="inferred from homology"/>
<feature type="transmembrane region" description="Helical" evidence="8">
    <location>
        <begin position="67"/>
        <end position="85"/>
    </location>
</feature>
<dbReference type="Pfam" id="PF09594">
    <property type="entry name" value="GT87"/>
    <property type="match status" value="1"/>
</dbReference>
<keyword evidence="2" id="KW-1003">Cell membrane</keyword>